<name>A0A2R6PN52_9APHY</name>
<dbReference type="EMBL" id="MLYV02000465">
    <property type="protein sequence ID" value="PSR93893.1"/>
    <property type="molecule type" value="Genomic_DNA"/>
</dbReference>
<evidence type="ECO:0000313" key="2">
    <source>
        <dbReference type="EMBL" id="PSR93893.1"/>
    </source>
</evidence>
<keyword evidence="3" id="KW-1185">Reference proteome</keyword>
<organism evidence="2 3">
    <name type="scientific">Hermanssonia centrifuga</name>
    <dbReference type="NCBI Taxonomy" id="98765"/>
    <lineage>
        <taxon>Eukaryota</taxon>
        <taxon>Fungi</taxon>
        <taxon>Dikarya</taxon>
        <taxon>Basidiomycota</taxon>
        <taxon>Agaricomycotina</taxon>
        <taxon>Agaricomycetes</taxon>
        <taxon>Polyporales</taxon>
        <taxon>Meruliaceae</taxon>
        <taxon>Hermanssonia</taxon>
    </lineage>
</organism>
<sequence>MQEFNPLQIVFETSPTPPTRSEHTTDPETSEPQTTHPPGPNHGLCSESLTQVLNVLPPSPSHCPTACFTGTSSLWNNRDRHISSLPSLTGDLQLYDSAATPEVNATYPIRLYLGGAVVPFSSFGFGNQDTTAVHSPVNADDAWIIRPRSAVAVKCPDPAVRPIRLDDNTWSCHSTPSVIITSTVISTPPDVLGLDDDVWSCHSTPFLETTSIFFSSESSKSSPPSPVQITLTRRVGDLTHSFHPTYPPSRSTWQEAILAANLTVVGISLRGVFGLQLWGGLLGALRGMPRLQRLLIDDMVRPQARIVRATTASCSQFSQDVRDQFLCDFIPSDLEGFNGSGPSGGKRIEHRVTGTSGGIRIL</sequence>
<accession>A0A2R6PN52</accession>
<evidence type="ECO:0000256" key="1">
    <source>
        <dbReference type="SAM" id="MobiDB-lite"/>
    </source>
</evidence>
<protein>
    <submittedName>
        <fullName evidence="2">Uncharacterized protein</fullName>
    </submittedName>
</protein>
<dbReference type="AlphaFoldDB" id="A0A2R6PN52"/>
<proteinExistence type="predicted"/>
<gene>
    <name evidence="2" type="ORF">PHLCEN_2v4586</name>
</gene>
<reference evidence="2 3" key="1">
    <citation type="submission" date="2018-02" db="EMBL/GenBank/DDBJ databases">
        <title>Genome sequence of the basidiomycete white-rot fungus Phlebia centrifuga.</title>
        <authorList>
            <person name="Granchi Z."/>
            <person name="Peng M."/>
            <person name="de Vries R.P."/>
            <person name="Hilden K."/>
            <person name="Makela M.R."/>
            <person name="Grigoriev I."/>
            <person name="Riley R."/>
        </authorList>
    </citation>
    <scope>NUCLEOTIDE SEQUENCE [LARGE SCALE GENOMIC DNA]</scope>
    <source>
        <strain evidence="2 3">FBCC195</strain>
    </source>
</reference>
<evidence type="ECO:0000313" key="3">
    <source>
        <dbReference type="Proteomes" id="UP000186601"/>
    </source>
</evidence>
<comment type="caution">
    <text evidence="2">The sequence shown here is derived from an EMBL/GenBank/DDBJ whole genome shotgun (WGS) entry which is preliminary data.</text>
</comment>
<dbReference type="Proteomes" id="UP000186601">
    <property type="component" value="Unassembled WGS sequence"/>
</dbReference>
<feature type="region of interest" description="Disordered" evidence="1">
    <location>
        <begin position="1"/>
        <end position="45"/>
    </location>
</feature>